<dbReference type="InterPro" id="IPR043130">
    <property type="entry name" value="CDP-OH_PTrfase_TM_dom"/>
</dbReference>
<feature type="transmembrane region" description="Helical" evidence="1">
    <location>
        <begin position="122"/>
        <end position="141"/>
    </location>
</feature>
<dbReference type="Gene3D" id="1.20.120.1760">
    <property type="match status" value="1"/>
</dbReference>
<sequence>MGKESSERIQTSILNGLEKKVLIKLATIQPRWVTSDMLTYLGVVGAIICAIGFTLAHINIHYLWLSSLGLVINWYGDSLDGTIARVRQTQRPVYGFFIDHSLDAVTIIIMCIGAGLSPIFRLDIALLVLAGYLALSIYTYVCTILEGKFRLTYGALGPTEFRLAIILLNTICMYTPWIHIQFQCFNQHFGVYDLGAICIGIFIYTAYIVQFIKDRRILAEQDPLKPYHPENQ</sequence>
<keyword evidence="1" id="KW-0812">Transmembrane</keyword>
<organism evidence="2 3">
    <name type="scientific">Parabacteroides faecalis</name>
    <dbReference type="NCBI Taxonomy" id="2924040"/>
    <lineage>
        <taxon>Bacteria</taxon>
        <taxon>Pseudomonadati</taxon>
        <taxon>Bacteroidota</taxon>
        <taxon>Bacteroidia</taxon>
        <taxon>Bacteroidales</taxon>
        <taxon>Tannerellaceae</taxon>
        <taxon>Parabacteroides</taxon>
    </lineage>
</organism>
<dbReference type="RefSeq" id="WP_243326775.1">
    <property type="nucleotide sequence ID" value="NZ_JAKZMM010000089.1"/>
</dbReference>
<evidence type="ECO:0000256" key="1">
    <source>
        <dbReference type="SAM" id="Phobius"/>
    </source>
</evidence>
<name>A0ABT0C650_9BACT</name>
<proteinExistence type="predicted"/>
<evidence type="ECO:0000313" key="3">
    <source>
        <dbReference type="Proteomes" id="UP001165444"/>
    </source>
</evidence>
<keyword evidence="3" id="KW-1185">Reference proteome</keyword>
<dbReference type="Pfam" id="PF01066">
    <property type="entry name" value="CDP-OH_P_transf"/>
    <property type="match status" value="1"/>
</dbReference>
<feature type="transmembrane region" description="Helical" evidence="1">
    <location>
        <begin position="161"/>
        <end position="179"/>
    </location>
</feature>
<keyword evidence="1" id="KW-0472">Membrane</keyword>
<dbReference type="Proteomes" id="UP001165444">
    <property type="component" value="Unassembled WGS sequence"/>
</dbReference>
<comment type="caution">
    <text evidence="2">The sequence shown here is derived from an EMBL/GenBank/DDBJ whole genome shotgun (WGS) entry which is preliminary data.</text>
</comment>
<protein>
    <submittedName>
        <fullName evidence="2">CDP-alcohol phosphatidyltransferase family protein</fullName>
    </submittedName>
</protein>
<keyword evidence="1" id="KW-1133">Transmembrane helix</keyword>
<reference evidence="2 3" key="1">
    <citation type="submission" date="2022-03" db="EMBL/GenBank/DDBJ databases">
        <title>Parabacteroides sp. nov. isolated from swine feces.</title>
        <authorList>
            <person name="Bak J.E."/>
        </authorList>
    </citation>
    <scope>NUCLEOTIDE SEQUENCE [LARGE SCALE GENOMIC DNA]</scope>
    <source>
        <strain evidence="2 3">AGMB00274</strain>
    </source>
</reference>
<dbReference type="EMBL" id="JAKZMM010000089">
    <property type="protein sequence ID" value="MCJ2382462.1"/>
    <property type="molecule type" value="Genomic_DNA"/>
</dbReference>
<gene>
    <name evidence="2" type="ORF">MUN53_17955</name>
</gene>
<accession>A0ABT0C650</accession>
<feature type="transmembrane region" description="Helical" evidence="1">
    <location>
        <begin position="191"/>
        <end position="209"/>
    </location>
</feature>
<feature type="transmembrane region" description="Helical" evidence="1">
    <location>
        <begin position="37"/>
        <end position="58"/>
    </location>
</feature>
<evidence type="ECO:0000313" key="2">
    <source>
        <dbReference type="EMBL" id="MCJ2382462.1"/>
    </source>
</evidence>
<dbReference type="InterPro" id="IPR000462">
    <property type="entry name" value="CDP-OH_P_trans"/>
</dbReference>